<dbReference type="PANTHER" id="PTHR33908:SF3">
    <property type="entry name" value="UNDECAPRENYL PHOSPHATE-ALPHA-4-AMINO-4-DEOXY-L-ARABINOSE ARABINOSYL TRANSFERASE"/>
    <property type="match status" value="1"/>
</dbReference>
<feature type="transmembrane region" description="Helical" evidence="8">
    <location>
        <begin position="307"/>
        <end position="325"/>
    </location>
</feature>
<proteinExistence type="predicted"/>
<gene>
    <name evidence="10" type="ORF">LMF89_03420</name>
</gene>
<feature type="domain" description="Glycosyltransferase RgtA/B/C/D-like" evidence="9">
    <location>
        <begin position="62"/>
        <end position="214"/>
    </location>
</feature>
<evidence type="ECO:0000256" key="4">
    <source>
        <dbReference type="ARBA" id="ARBA00022679"/>
    </source>
</evidence>
<evidence type="ECO:0000256" key="3">
    <source>
        <dbReference type="ARBA" id="ARBA00022676"/>
    </source>
</evidence>
<dbReference type="PANTHER" id="PTHR33908">
    <property type="entry name" value="MANNOSYLTRANSFERASE YKCB-RELATED"/>
    <property type="match status" value="1"/>
</dbReference>
<feature type="transmembrane region" description="Helical" evidence="8">
    <location>
        <begin position="83"/>
        <end position="101"/>
    </location>
</feature>
<feature type="transmembrane region" description="Helical" evidence="8">
    <location>
        <begin position="157"/>
        <end position="187"/>
    </location>
</feature>
<evidence type="ECO:0000256" key="7">
    <source>
        <dbReference type="ARBA" id="ARBA00023136"/>
    </source>
</evidence>
<keyword evidence="7 8" id="KW-0472">Membrane</keyword>
<dbReference type="InterPro" id="IPR038731">
    <property type="entry name" value="RgtA/B/C-like"/>
</dbReference>
<feature type="transmembrane region" description="Helical" evidence="8">
    <location>
        <begin position="133"/>
        <end position="151"/>
    </location>
</feature>
<sequence length="513" mass="58638">MFKKLGTGFWLVAIITILIVFFNLGGVPLLDPDEPVYAETPKEMFSFNEFLSPRIYGEYWYDKPPMYYWLVAASYKLFGMNEFAARFPSAILAVACTLLVYQSGRRLFNERAGVAGALVLATSIEFFYLGKAAVTDITLLFFLSASLLAFIEKKYYITYLFAGLATLTKGPIGLLFPGGIIFFYLLATRNWALLKSMKIFSGLLIYAAIATPWYILMYNIHGSIFVDTFLGFHNITRFTSPEHPEGVLWYYYVPVLILGFFPWTGIMIQSIWDSLTKSTYDFSTLLFLNIWSLFIFAFFTISQTKLVSYILPMYPPLAMIVGWYIDRLWTSHGKIHFTSWSIGLSIVTILFIGIMFIGLKAMPILANGIYISAIIFALMSSLVAYFAWKNDILRAFWTKIISMALFSMVLTAILFPIAAPMLTTKNIAQEFNRQYDGKSPVYVVKFLRPGFAFYTNAYGKEIVLGTDFNKLIQESQRSYFLIRQSEYDRLTVTNRQSIIILSCISDKMLLLKE</sequence>
<feature type="transmembrane region" description="Helical" evidence="8">
    <location>
        <begin position="400"/>
        <end position="422"/>
    </location>
</feature>
<evidence type="ECO:0000256" key="5">
    <source>
        <dbReference type="ARBA" id="ARBA00022692"/>
    </source>
</evidence>
<protein>
    <submittedName>
        <fullName evidence="10">Glycosyltransferase family 39 protein</fullName>
    </submittedName>
</protein>
<comment type="caution">
    <text evidence="10">The sequence shown here is derived from an EMBL/GenBank/DDBJ whole genome shotgun (WGS) entry which is preliminary data.</text>
</comment>
<keyword evidence="2" id="KW-1003">Cell membrane</keyword>
<keyword evidence="3" id="KW-0328">Glycosyltransferase</keyword>
<feature type="transmembrane region" description="Helical" evidence="8">
    <location>
        <begin position="7"/>
        <end position="30"/>
    </location>
</feature>
<keyword evidence="4" id="KW-0808">Transferase</keyword>
<evidence type="ECO:0000313" key="10">
    <source>
        <dbReference type="EMBL" id="MCC5464411.1"/>
    </source>
</evidence>
<keyword evidence="6 8" id="KW-1133">Transmembrane helix</keyword>
<feature type="transmembrane region" description="Helical" evidence="8">
    <location>
        <begin position="249"/>
        <end position="268"/>
    </location>
</feature>
<accession>A0ABS8HP50</accession>
<evidence type="ECO:0000256" key="8">
    <source>
        <dbReference type="SAM" id="Phobius"/>
    </source>
</evidence>
<dbReference type="Pfam" id="PF13231">
    <property type="entry name" value="PMT_2"/>
    <property type="match status" value="1"/>
</dbReference>
<feature type="transmembrane region" description="Helical" evidence="8">
    <location>
        <begin position="199"/>
        <end position="220"/>
    </location>
</feature>
<dbReference type="EMBL" id="JAJHJB010000003">
    <property type="protein sequence ID" value="MCC5464411.1"/>
    <property type="molecule type" value="Genomic_DNA"/>
</dbReference>
<dbReference type="RefSeq" id="WP_229533885.1">
    <property type="nucleotide sequence ID" value="NZ_JAJHJB010000003.1"/>
</dbReference>
<comment type="subcellular location">
    <subcellularLocation>
        <location evidence="1">Cell membrane</location>
        <topology evidence="1">Multi-pass membrane protein</topology>
    </subcellularLocation>
</comment>
<keyword evidence="5 8" id="KW-0812">Transmembrane</keyword>
<dbReference type="InterPro" id="IPR050297">
    <property type="entry name" value="LipidA_mod_glycosyltrf_83"/>
</dbReference>
<feature type="transmembrane region" description="Helical" evidence="8">
    <location>
        <begin position="369"/>
        <end position="388"/>
    </location>
</feature>
<evidence type="ECO:0000256" key="6">
    <source>
        <dbReference type="ARBA" id="ARBA00022989"/>
    </source>
</evidence>
<evidence type="ECO:0000256" key="1">
    <source>
        <dbReference type="ARBA" id="ARBA00004651"/>
    </source>
</evidence>
<evidence type="ECO:0000259" key="9">
    <source>
        <dbReference type="Pfam" id="PF13231"/>
    </source>
</evidence>
<name>A0ABS8HP50_9FIRM</name>
<keyword evidence="11" id="KW-1185">Reference proteome</keyword>
<evidence type="ECO:0000256" key="2">
    <source>
        <dbReference type="ARBA" id="ARBA00022475"/>
    </source>
</evidence>
<organism evidence="10 11">
    <name type="scientific">Pelosinus baikalensis</name>
    <dbReference type="NCBI Taxonomy" id="2892015"/>
    <lineage>
        <taxon>Bacteria</taxon>
        <taxon>Bacillati</taxon>
        <taxon>Bacillota</taxon>
        <taxon>Negativicutes</taxon>
        <taxon>Selenomonadales</taxon>
        <taxon>Sporomusaceae</taxon>
        <taxon>Pelosinus</taxon>
    </lineage>
</organism>
<feature type="transmembrane region" description="Helical" evidence="8">
    <location>
        <begin position="280"/>
        <end position="301"/>
    </location>
</feature>
<reference evidence="10" key="1">
    <citation type="submission" date="2021-11" db="EMBL/GenBank/DDBJ databases">
        <title>Description of a new species Pelosinus isolated from the bottom sediments of Lake Baikal.</title>
        <authorList>
            <person name="Zakharyuk A."/>
        </authorList>
    </citation>
    <scope>NUCLEOTIDE SEQUENCE</scope>
    <source>
        <strain evidence="10">Bkl1</strain>
    </source>
</reference>
<evidence type="ECO:0000313" key="11">
    <source>
        <dbReference type="Proteomes" id="UP001165492"/>
    </source>
</evidence>
<dbReference type="Proteomes" id="UP001165492">
    <property type="component" value="Unassembled WGS sequence"/>
</dbReference>
<feature type="transmembrane region" description="Helical" evidence="8">
    <location>
        <begin position="337"/>
        <end position="357"/>
    </location>
</feature>